<accession>A0AC60QM41</accession>
<feature type="non-terminal residue" evidence="1">
    <location>
        <position position="52"/>
    </location>
</feature>
<comment type="caution">
    <text evidence="1">The sequence shown here is derived from an EMBL/GenBank/DDBJ whole genome shotgun (WGS) entry which is preliminary data.</text>
</comment>
<keyword evidence="2" id="KW-1185">Reference proteome</keyword>
<sequence length="52" mass="5865">MGRRQFPWIHPNTDTQYGRPGGRRCHSQQLLLAASLHPIEICPDDGVLSNSH</sequence>
<proteinExistence type="predicted"/>
<reference evidence="1 2" key="1">
    <citation type="journal article" date="2020" name="Cell">
        <title>Large-Scale Comparative Analyses of Tick Genomes Elucidate Their Genetic Diversity and Vector Capacities.</title>
        <authorList>
            <consortium name="Tick Genome and Microbiome Consortium (TIGMIC)"/>
            <person name="Jia N."/>
            <person name="Wang J."/>
            <person name="Shi W."/>
            <person name="Du L."/>
            <person name="Sun Y."/>
            <person name="Zhan W."/>
            <person name="Jiang J.F."/>
            <person name="Wang Q."/>
            <person name="Zhang B."/>
            <person name="Ji P."/>
            <person name="Bell-Sakyi L."/>
            <person name="Cui X.M."/>
            <person name="Yuan T.T."/>
            <person name="Jiang B.G."/>
            <person name="Yang W.F."/>
            <person name="Lam T.T."/>
            <person name="Chang Q.C."/>
            <person name="Ding S.J."/>
            <person name="Wang X.J."/>
            <person name="Zhu J.G."/>
            <person name="Ruan X.D."/>
            <person name="Zhao L."/>
            <person name="Wei J.T."/>
            <person name="Ye R.Z."/>
            <person name="Que T.C."/>
            <person name="Du C.H."/>
            <person name="Zhou Y.H."/>
            <person name="Cheng J.X."/>
            <person name="Dai P.F."/>
            <person name="Guo W.B."/>
            <person name="Han X.H."/>
            <person name="Huang E.J."/>
            <person name="Li L.F."/>
            <person name="Wei W."/>
            <person name="Gao Y.C."/>
            <person name="Liu J.Z."/>
            <person name="Shao H.Z."/>
            <person name="Wang X."/>
            <person name="Wang C.C."/>
            <person name="Yang T.C."/>
            <person name="Huo Q.B."/>
            <person name="Li W."/>
            <person name="Chen H.Y."/>
            <person name="Chen S.E."/>
            <person name="Zhou L.G."/>
            <person name="Ni X.B."/>
            <person name="Tian J.H."/>
            <person name="Sheng Y."/>
            <person name="Liu T."/>
            <person name="Pan Y.S."/>
            <person name="Xia L.Y."/>
            <person name="Li J."/>
            <person name="Zhao F."/>
            <person name="Cao W.C."/>
        </authorList>
    </citation>
    <scope>NUCLEOTIDE SEQUENCE [LARGE SCALE GENOMIC DNA]</scope>
    <source>
        <strain evidence="1">Iper-2018</strain>
    </source>
</reference>
<evidence type="ECO:0000313" key="1">
    <source>
        <dbReference type="EMBL" id="KAG0436525.1"/>
    </source>
</evidence>
<name>A0AC60QM41_IXOPE</name>
<dbReference type="EMBL" id="JABSTQ010006888">
    <property type="protein sequence ID" value="KAG0436525.1"/>
    <property type="molecule type" value="Genomic_DNA"/>
</dbReference>
<evidence type="ECO:0000313" key="2">
    <source>
        <dbReference type="Proteomes" id="UP000805193"/>
    </source>
</evidence>
<organism evidence="1 2">
    <name type="scientific">Ixodes persulcatus</name>
    <name type="common">Taiga tick</name>
    <dbReference type="NCBI Taxonomy" id="34615"/>
    <lineage>
        <taxon>Eukaryota</taxon>
        <taxon>Metazoa</taxon>
        <taxon>Ecdysozoa</taxon>
        <taxon>Arthropoda</taxon>
        <taxon>Chelicerata</taxon>
        <taxon>Arachnida</taxon>
        <taxon>Acari</taxon>
        <taxon>Parasitiformes</taxon>
        <taxon>Ixodida</taxon>
        <taxon>Ixodoidea</taxon>
        <taxon>Ixodidae</taxon>
        <taxon>Ixodinae</taxon>
        <taxon>Ixodes</taxon>
    </lineage>
</organism>
<feature type="non-terminal residue" evidence="1">
    <location>
        <position position="1"/>
    </location>
</feature>
<protein>
    <submittedName>
        <fullName evidence="1">Uncharacterized protein</fullName>
    </submittedName>
</protein>
<dbReference type="Proteomes" id="UP000805193">
    <property type="component" value="Unassembled WGS sequence"/>
</dbReference>
<gene>
    <name evidence="1" type="ORF">HPB47_017899</name>
</gene>